<accession>A0A366IK44</accession>
<keyword evidence="2" id="KW-1185">Reference proteome</keyword>
<dbReference type="Proteomes" id="UP000253509">
    <property type="component" value="Unassembled WGS sequence"/>
</dbReference>
<sequence>MDERIDALLTDLEGSHAALERHVRRGELAEELAAQSAERSLRERLRGALGRPVRLTAAGREVVGTAAFLGAGILVVTGTETTIVATDRIAWLRTSDRHHVIAEGGLERLGMASALRRLGALREEVTVVLIEEGTTLRGHLQLVAADYLEIAGRIVPLGAIALVIAAVDPFA</sequence>
<dbReference type="AlphaFoldDB" id="A0A366IK44"/>
<name>A0A366IK44_9MICO</name>
<gene>
    <name evidence="1" type="ORF">DFO65_10394</name>
</gene>
<evidence type="ECO:0000313" key="1">
    <source>
        <dbReference type="EMBL" id="RBP72803.1"/>
    </source>
</evidence>
<comment type="caution">
    <text evidence="1">The sequence shown here is derived from an EMBL/GenBank/DDBJ whole genome shotgun (WGS) entry which is preliminary data.</text>
</comment>
<protein>
    <submittedName>
        <fullName evidence="1">Uncharacterized protein</fullName>
    </submittedName>
</protein>
<dbReference type="EMBL" id="QNSB01000003">
    <property type="protein sequence ID" value="RBP72803.1"/>
    <property type="molecule type" value="Genomic_DNA"/>
</dbReference>
<organism evidence="1 2">
    <name type="scientific">Brevibacterium celere</name>
    <dbReference type="NCBI Taxonomy" id="225845"/>
    <lineage>
        <taxon>Bacteria</taxon>
        <taxon>Bacillati</taxon>
        <taxon>Actinomycetota</taxon>
        <taxon>Actinomycetes</taxon>
        <taxon>Micrococcales</taxon>
        <taxon>Brevibacteriaceae</taxon>
        <taxon>Brevibacterium</taxon>
    </lineage>
</organism>
<proteinExistence type="predicted"/>
<dbReference type="RefSeq" id="WP_113903292.1">
    <property type="nucleotide sequence ID" value="NZ_QNSB01000003.1"/>
</dbReference>
<evidence type="ECO:0000313" key="2">
    <source>
        <dbReference type="Proteomes" id="UP000253509"/>
    </source>
</evidence>
<reference evidence="1 2" key="1">
    <citation type="submission" date="2018-06" db="EMBL/GenBank/DDBJ databases">
        <title>Freshwater and sediment microbial communities from various areas in North America, analyzing microbe dynamics in response to fracking.</title>
        <authorList>
            <person name="Lamendella R."/>
        </authorList>
    </citation>
    <scope>NUCLEOTIDE SEQUENCE [LARGE SCALE GENOMIC DNA]</scope>
    <source>
        <strain evidence="1 2">3b_TX</strain>
    </source>
</reference>